<evidence type="ECO:0000313" key="1">
    <source>
        <dbReference type="EMBL" id="TPG12928.1"/>
    </source>
</evidence>
<dbReference type="Proteomes" id="UP000317722">
    <property type="component" value="Unassembled WGS sequence"/>
</dbReference>
<proteinExistence type="predicted"/>
<accession>A0A502CJ05</accession>
<sequence>MSTRPGTNGCLRRTRAGASRRLLAPSKEHRCHRLWRLEMGATGAGPFENDDALDFLDELEDSQHDVRRKRVESALDRVVRARGYIEAPTMSQAVAAAVVVAACDDFESVVRERNVPRWVDEEPIDVDEGLEELASQALHRALQSDDNELWELWAEGDGGERFTAKLTHYLDALGD</sequence>
<dbReference type="EMBL" id="RCZM01000008">
    <property type="protein sequence ID" value="TPG12928.1"/>
    <property type="molecule type" value="Genomic_DNA"/>
</dbReference>
<organism evidence="1 2">
    <name type="scientific">Pedococcus bigeumensis</name>
    <dbReference type="NCBI Taxonomy" id="433644"/>
    <lineage>
        <taxon>Bacteria</taxon>
        <taxon>Bacillati</taxon>
        <taxon>Actinomycetota</taxon>
        <taxon>Actinomycetes</taxon>
        <taxon>Micrococcales</taxon>
        <taxon>Intrasporangiaceae</taxon>
        <taxon>Pedococcus</taxon>
    </lineage>
</organism>
<keyword evidence="2" id="KW-1185">Reference proteome</keyword>
<dbReference type="Pfam" id="PF14078">
    <property type="entry name" value="DUF4259"/>
    <property type="match status" value="1"/>
</dbReference>
<comment type="caution">
    <text evidence="1">The sequence shown here is derived from an EMBL/GenBank/DDBJ whole genome shotgun (WGS) entry which is preliminary data.</text>
</comment>
<dbReference type="AlphaFoldDB" id="A0A502CJ05"/>
<gene>
    <name evidence="1" type="ORF">EAH86_19515</name>
</gene>
<dbReference type="OrthoDB" id="73183at2"/>
<reference evidence="1 2" key="1">
    <citation type="journal article" date="2019" name="Environ. Microbiol.">
        <title>Species interactions and distinct microbial communities in high Arctic permafrost affected cryosols are associated with the CH4 and CO2 gas fluxes.</title>
        <authorList>
            <person name="Altshuler I."/>
            <person name="Hamel J."/>
            <person name="Turney S."/>
            <person name="Magnuson E."/>
            <person name="Levesque R."/>
            <person name="Greer C."/>
            <person name="Whyte L.G."/>
        </authorList>
    </citation>
    <scope>NUCLEOTIDE SEQUENCE [LARGE SCALE GENOMIC DNA]</scope>
    <source>
        <strain evidence="1 2">S9.3A</strain>
    </source>
</reference>
<protein>
    <submittedName>
        <fullName evidence="1">DUF4259 domain-containing protein</fullName>
    </submittedName>
</protein>
<evidence type="ECO:0000313" key="2">
    <source>
        <dbReference type="Proteomes" id="UP000317722"/>
    </source>
</evidence>
<dbReference type="InterPro" id="IPR025355">
    <property type="entry name" value="DUF4259"/>
</dbReference>
<name>A0A502CJ05_9MICO</name>